<accession>A0A8S5NEG5</accession>
<organism evidence="1">
    <name type="scientific">Siphoviridae sp. cthSp75</name>
    <dbReference type="NCBI Taxonomy" id="2826424"/>
    <lineage>
        <taxon>Viruses</taxon>
        <taxon>Duplodnaviria</taxon>
        <taxon>Heunggongvirae</taxon>
        <taxon>Uroviricota</taxon>
        <taxon>Caudoviricetes</taxon>
    </lineage>
</organism>
<evidence type="ECO:0000313" key="1">
    <source>
        <dbReference type="EMBL" id="DAD92836.1"/>
    </source>
</evidence>
<sequence>MLLCPVKEIMTTKLSASSAKPAASTEVFTNMRGGRIGLAITAGETDIYLGDKSVKAGEGLLIKAGTTYTLPVLPTARQNFYVIGGDCVLTEFFG</sequence>
<protein>
    <submittedName>
        <fullName evidence="1">Uncharacterized protein</fullName>
    </submittedName>
</protein>
<name>A0A8S5NEG5_9CAUD</name>
<dbReference type="EMBL" id="BK015146">
    <property type="protein sequence ID" value="DAD92836.1"/>
    <property type="molecule type" value="Genomic_DNA"/>
</dbReference>
<proteinExistence type="predicted"/>
<reference evidence="1" key="1">
    <citation type="journal article" date="2021" name="Proc. Natl. Acad. Sci. U.S.A.">
        <title>A Catalog of Tens of Thousands of Viruses from Human Metagenomes Reveals Hidden Associations with Chronic Diseases.</title>
        <authorList>
            <person name="Tisza M.J."/>
            <person name="Buck C.B."/>
        </authorList>
    </citation>
    <scope>NUCLEOTIDE SEQUENCE</scope>
    <source>
        <strain evidence="1">CthSp75</strain>
    </source>
</reference>